<dbReference type="InterPro" id="IPR000866">
    <property type="entry name" value="AhpC/TSA"/>
</dbReference>
<keyword evidence="1" id="KW-0812">Transmembrane</keyword>
<organism evidence="3 4">
    <name type="scientific">Candidatus Dojkabacteria bacterium</name>
    <dbReference type="NCBI Taxonomy" id="2099670"/>
    <lineage>
        <taxon>Bacteria</taxon>
        <taxon>Candidatus Dojkabacteria</taxon>
    </lineage>
</organism>
<dbReference type="InterPro" id="IPR036249">
    <property type="entry name" value="Thioredoxin-like_sf"/>
</dbReference>
<dbReference type="GO" id="GO:0016209">
    <property type="term" value="F:antioxidant activity"/>
    <property type="evidence" value="ECO:0007669"/>
    <property type="project" value="InterPro"/>
</dbReference>
<dbReference type="PROSITE" id="PS51352">
    <property type="entry name" value="THIOREDOXIN_2"/>
    <property type="match status" value="1"/>
</dbReference>
<dbReference type="GO" id="GO:0016491">
    <property type="term" value="F:oxidoreductase activity"/>
    <property type="evidence" value="ECO:0007669"/>
    <property type="project" value="InterPro"/>
</dbReference>
<dbReference type="PANTHER" id="PTHR42852">
    <property type="entry name" value="THIOL:DISULFIDE INTERCHANGE PROTEIN DSBE"/>
    <property type="match status" value="1"/>
</dbReference>
<name>A0A955I5N1_9BACT</name>
<dbReference type="InterPro" id="IPR013766">
    <property type="entry name" value="Thioredoxin_domain"/>
</dbReference>
<feature type="domain" description="Thioredoxin" evidence="2">
    <location>
        <begin position="49"/>
        <end position="194"/>
    </location>
</feature>
<feature type="transmembrane region" description="Helical" evidence="1">
    <location>
        <begin position="12"/>
        <end position="31"/>
    </location>
</feature>
<reference evidence="3" key="2">
    <citation type="journal article" date="2021" name="Microbiome">
        <title>Successional dynamics and alternative stable states in a saline activated sludge microbial community over 9 years.</title>
        <authorList>
            <person name="Wang Y."/>
            <person name="Ye J."/>
            <person name="Ju F."/>
            <person name="Liu L."/>
            <person name="Boyd J.A."/>
            <person name="Deng Y."/>
            <person name="Parks D.H."/>
            <person name="Jiang X."/>
            <person name="Yin X."/>
            <person name="Woodcroft B.J."/>
            <person name="Tyson G.W."/>
            <person name="Hugenholtz P."/>
            <person name="Polz M.F."/>
            <person name="Zhang T."/>
        </authorList>
    </citation>
    <scope>NUCLEOTIDE SEQUENCE</scope>
    <source>
        <strain evidence="3">HKST-UBA12</strain>
    </source>
</reference>
<evidence type="ECO:0000313" key="3">
    <source>
        <dbReference type="EMBL" id="MCA9379046.1"/>
    </source>
</evidence>
<dbReference type="Pfam" id="PF00578">
    <property type="entry name" value="AhpC-TSA"/>
    <property type="match status" value="1"/>
</dbReference>
<protein>
    <submittedName>
        <fullName evidence="3">Thioredoxin family protein</fullName>
    </submittedName>
</protein>
<dbReference type="InterPro" id="IPR041017">
    <property type="entry name" value="Thioredoxin_10"/>
</dbReference>
<evidence type="ECO:0000256" key="1">
    <source>
        <dbReference type="SAM" id="Phobius"/>
    </source>
</evidence>
<dbReference type="InterPro" id="IPR050553">
    <property type="entry name" value="Thioredoxin_ResA/DsbE_sf"/>
</dbReference>
<comment type="caution">
    <text evidence="3">The sequence shown here is derived from an EMBL/GenBank/DDBJ whole genome shotgun (WGS) entry which is preliminary data.</text>
</comment>
<dbReference type="EMBL" id="JAGQLI010000065">
    <property type="protein sequence ID" value="MCA9379046.1"/>
    <property type="molecule type" value="Genomic_DNA"/>
</dbReference>
<evidence type="ECO:0000313" key="4">
    <source>
        <dbReference type="Proteomes" id="UP000760819"/>
    </source>
</evidence>
<dbReference type="CDD" id="cd03012">
    <property type="entry name" value="TlpA_like_DipZ_like"/>
    <property type="match status" value="1"/>
</dbReference>
<dbReference type="Gene3D" id="2.60.120.260">
    <property type="entry name" value="Galactose-binding domain-like"/>
    <property type="match status" value="1"/>
</dbReference>
<keyword evidence="1" id="KW-0472">Membrane</keyword>
<dbReference type="Pfam" id="PF17991">
    <property type="entry name" value="Thioredoxin_10"/>
    <property type="match status" value="1"/>
</dbReference>
<accession>A0A955I5N1</accession>
<dbReference type="Proteomes" id="UP000760819">
    <property type="component" value="Unassembled WGS sequence"/>
</dbReference>
<dbReference type="Gene3D" id="3.40.30.10">
    <property type="entry name" value="Glutaredoxin"/>
    <property type="match status" value="1"/>
</dbReference>
<gene>
    <name evidence="3" type="ORF">KC640_01325</name>
</gene>
<dbReference type="PANTHER" id="PTHR42852:SF13">
    <property type="entry name" value="PROTEIN DIPZ"/>
    <property type="match status" value="1"/>
</dbReference>
<evidence type="ECO:0000259" key="2">
    <source>
        <dbReference type="PROSITE" id="PS51352"/>
    </source>
</evidence>
<dbReference type="SUPFAM" id="SSF52833">
    <property type="entry name" value="Thioredoxin-like"/>
    <property type="match status" value="1"/>
</dbReference>
<sequence>MKTKKLDNELKVLIGIGLLLLLIFGGIFFLLGSNKSNINYQYGDIKMNVLVPYSAPEFRGLTDWINSDPLKLSDLKGKVVVIDFWTYSCINCIRTLPYVKGWYEKYKDDGLVIIGIHAPEFEFEKDAENVRTAVGRHGIAYPVALDNDHQTWSAFNNRYWPAHYFIDKEGKVRHTHFGEGEYDQSEKIIQALLAEGTDKNYGETSSDNENVPFTAGQSPETYLGYYRANSLANADQAVQDKATEYKLPASIDLNDWALGGNWELTGENVISRSDGAELIMRFAAKELYLVMESDDGSEKTLQVYVDDELVSEKGVAGDDVNADGAAVISRGELYRLVKFPEFRSDATLKLVVPAGVRMNAFTFGG</sequence>
<dbReference type="AlphaFoldDB" id="A0A955I5N1"/>
<reference evidence="3" key="1">
    <citation type="submission" date="2020-04" db="EMBL/GenBank/DDBJ databases">
        <authorList>
            <person name="Zhang T."/>
        </authorList>
    </citation>
    <scope>NUCLEOTIDE SEQUENCE</scope>
    <source>
        <strain evidence="3">HKST-UBA12</strain>
    </source>
</reference>
<proteinExistence type="predicted"/>
<keyword evidence="1" id="KW-1133">Transmembrane helix</keyword>